<evidence type="ECO:0000256" key="5">
    <source>
        <dbReference type="SAM" id="Phobius"/>
    </source>
</evidence>
<keyword evidence="3 5" id="KW-1133">Transmembrane helix</keyword>
<dbReference type="AlphaFoldDB" id="A0A9J7AMS3"/>
<keyword evidence="7" id="KW-1185">Reference proteome</keyword>
<evidence type="ECO:0000256" key="2">
    <source>
        <dbReference type="ARBA" id="ARBA00022692"/>
    </source>
</evidence>
<reference evidence="6" key="1">
    <citation type="submission" date="2022-08" db="EMBL/GenBank/DDBJ databases">
        <title>Nisaea acidiphila sp. nov., isolated from a marine algal debris and emended description of the genus Nisaea Urios et al. 2008.</title>
        <authorList>
            <person name="Kwon K."/>
        </authorList>
    </citation>
    <scope>NUCLEOTIDE SEQUENCE</scope>
    <source>
        <strain evidence="6">MEBiC11861</strain>
    </source>
</reference>
<evidence type="ECO:0000313" key="6">
    <source>
        <dbReference type="EMBL" id="UUX48471.1"/>
    </source>
</evidence>
<feature type="transmembrane region" description="Helical" evidence="5">
    <location>
        <begin position="43"/>
        <end position="62"/>
    </location>
</feature>
<name>A0A9J7AMS3_9PROT</name>
<comment type="subcellular location">
    <subcellularLocation>
        <location evidence="1">Membrane</location>
        <topology evidence="1">Multi-pass membrane protein</topology>
    </subcellularLocation>
</comment>
<dbReference type="InterPro" id="IPR021147">
    <property type="entry name" value="DUF697"/>
</dbReference>
<keyword evidence="4 5" id="KW-0472">Membrane</keyword>
<feature type="transmembrane region" description="Helical" evidence="5">
    <location>
        <begin position="103"/>
        <end position="122"/>
    </location>
</feature>
<protein>
    <submittedName>
        <fullName evidence="6">YcjF family protein</fullName>
    </submittedName>
</protein>
<dbReference type="Proteomes" id="UP001060336">
    <property type="component" value="Chromosome"/>
</dbReference>
<proteinExistence type="predicted"/>
<dbReference type="EMBL" id="CP102480">
    <property type="protein sequence ID" value="UUX48471.1"/>
    <property type="molecule type" value="Genomic_DNA"/>
</dbReference>
<keyword evidence="2 5" id="KW-0812">Transmembrane</keyword>
<dbReference type="GO" id="GO:0016020">
    <property type="term" value="C:membrane"/>
    <property type="evidence" value="ECO:0007669"/>
    <property type="project" value="UniProtKB-SubCell"/>
</dbReference>
<gene>
    <name evidence="6" type="ORF">NUH88_13750</name>
</gene>
<dbReference type="KEGG" id="naci:NUH88_13750"/>
<organism evidence="6 7">
    <name type="scientific">Nisaea acidiphila</name>
    <dbReference type="NCBI Taxonomy" id="1862145"/>
    <lineage>
        <taxon>Bacteria</taxon>
        <taxon>Pseudomonadati</taxon>
        <taxon>Pseudomonadota</taxon>
        <taxon>Alphaproteobacteria</taxon>
        <taxon>Rhodospirillales</taxon>
        <taxon>Thalassobaculaceae</taxon>
        <taxon>Nisaea</taxon>
    </lineage>
</organism>
<dbReference type="Pfam" id="PF05128">
    <property type="entry name" value="DUF697"/>
    <property type="match status" value="1"/>
</dbReference>
<sequence length="160" mass="16719">MTAETEAVASEPAVANVSLRREQAKDIVAKYAAWSSAFGVLPIPFADIAGISGTQVAMVVALCKHYGVPFSKSWVRTILGAIVGGVAPWAVTSGVVTTFLKSVPGWGLGVGFVGMAGLSNIATRTIGKLFIEHFEAGGSLEDVDTDAMKESLSEEMKKKS</sequence>
<dbReference type="RefSeq" id="WP_257766978.1">
    <property type="nucleotide sequence ID" value="NZ_CP102480.1"/>
</dbReference>
<accession>A0A9J7AMS3</accession>
<feature type="transmembrane region" description="Helical" evidence="5">
    <location>
        <begin position="74"/>
        <end position="91"/>
    </location>
</feature>
<evidence type="ECO:0000256" key="4">
    <source>
        <dbReference type="ARBA" id="ARBA00023136"/>
    </source>
</evidence>
<evidence type="ECO:0000256" key="1">
    <source>
        <dbReference type="ARBA" id="ARBA00004141"/>
    </source>
</evidence>
<evidence type="ECO:0000256" key="3">
    <source>
        <dbReference type="ARBA" id="ARBA00022989"/>
    </source>
</evidence>
<evidence type="ECO:0000313" key="7">
    <source>
        <dbReference type="Proteomes" id="UP001060336"/>
    </source>
</evidence>